<evidence type="ECO:0000256" key="3">
    <source>
        <dbReference type="ARBA" id="ARBA00004613"/>
    </source>
</evidence>
<comment type="subcellular location">
    <subcellularLocation>
        <location evidence="1">Cell envelope</location>
    </subcellularLocation>
    <subcellularLocation>
        <location evidence="2">Cell outer membrane</location>
    </subcellularLocation>
    <subcellularLocation>
        <location evidence="3">Secreted</location>
    </subcellularLocation>
</comment>
<evidence type="ECO:0000256" key="4">
    <source>
        <dbReference type="ARBA" id="ARBA00022525"/>
    </source>
</evidence>
<evidence type="ECO:0000256" key="5">
    <source>
        <dbReference type="ARBA" id="ARBA00022729"/>
    </source>
</evidence>
<accession>A0A178MEL9</accession>
<evidence type="ECO:0000256" key="6">
    <source>
        <dbReference type="ARBA" id="ARBA00023136"/>
    </source>
</evidence>
<evidence type="ECO:0000256" key="7">
    <source>
        <dbReference type="ARBA" id="ARBA00023237"/>
    </source>
</evidence>
<dbReference type="InterPro" id="IPR059226">
    <property type="entry name" value="Choice_anch_Q_dom"/>
</dbReference>
<keyword evidence="6" id="KW-0472">Membrane</keyword>
<evidence type="ECO:0000313" key="10">
    <source>
        <dbReference type="Proteomes" id="UP000078287"/>
    </source>
</evidence>
<dbReference type="InterPro" id="IPR012334">
    <property type="entry name" value="Pectin_lyas_fold"/>
</dbReference>
<dbReference type="PANTHER" id="PTHR11319:SF35">
    <property type="entry name" value="OUTER MEMBRANE PROTEIN PMPC-RELATED"/>
    <property type="match status" value="1"/>
</dbReference>
<keyword evidence="7" id="KW-0998">Cell outer membrane</keyword>
<dbReference type="InterPro" id="IPR011050">
    <property type="entry name" value="Pectin_lyase_fold/virulence"/>
</dbReference>
<dbReference type="EMBL" id="LWQS01000038">
    <property type="protein sequence ID" value="OAN47221.1"/>
    <property type="molecule type" value="Genomic_DNA"/>
</dbReference>
<organism evidence="9 10">
    <name type="scientific">Chloroflexus islandicus</name>
    <dbReference type="NCBI Taxonomy" id="1707952"/>
    <lineage>
        <taxon>Bacteria</taxon>
        <taxon>Bacillati</taxon>
        <taxon>Chloroflexota</taxon>
        <taxon>Chloroflexia</taxon>
        <taxon>Chloroflexales</taxon>
        <taxon>Chloroflexineae</taxon>
        <taxon>Chloroflexaceae</taxon>
        <taxon>Chloroflexus</taxon>
    </lineage>
</organism>
<gene>
    <name evidence="9" type="ORF">A6A03_00295</name>
</gene>
<sequence>MKQWGLVIALLVVMLFVPQPAQPVYAAGYVVNSREDNTTNDTFCTLREAILAANNTPANANCGAGSAGNDTITFSVSGTITLVLFLPSIVSGAGTLTIDGGGNITISGNNAVRVIIVDSGANLTLRNLTIANASTPLSGGGVVNNGTLTVSNCTFSGNNAGSGGSIVNFSSGTLTVADSTFSGNSATFGGGIDNAGGALTIVNSVFVGNSAANSGGAIYNNPGSTLTVNTSDFSSNNATYGGGIANHGNLTVNTTTFYRNVANTNGQGGGIRNLGTLTVTNSTFANNRAEGFLGEGGGIWSSGTLTVNNSTFSSNPANPNNGGGNVRISSGSATIRNTILANSVNGGDCEGTLSSASTNNIMSAFAGCGLTNGVNGNIVGQDPQLGTLTGSPAYFPLTAGSPAFNAGDNATCAATDQRGVSRPQGGRCDIGAFELSVILAPLVTR</sequence>
<evidence type="ECO:0000313" key="9">
    <source>
        <dbReference type="EMBL" id="OAN47221.1"/>
    </source>
</evidence>
<evidence type="ECO:0000256" key="2">
    <source>
        <dbReference type="ARBA" id="ARBA00004442"/>
    </source>
</evidence>
<feature type="chain" id="PRO_5008091890" description="Polymorphic outer membrane protein" evidence="8">
    <location>
        <begin position="27"/>
        <end position="445"/>
    </location>
</feature>
<dbReference type="AlphaFoldDB" id="A0A178MEL9"/>
<evidence type="ECO:0000256" key="1">
    <source>
        <dbReference type="ARBA" id="ARBA00004196"/>
    </source>
</evidence>
<name>A0A178MEL9_9CHLR</name>
<dbReference type="InterPro" id="IPR003368">
    <property type="entry name" value="POMP_repeat"/>
</dbReference>
<keyword evidence="10" id="KW-1185">Reference proteome</keyword>
<proteinExistence type="predicted"/>
<dbReference type="SUPFAM" id="SSF51126">
    <property type="entry name" value="Pectin lyase-like"/>
    <property type="match status" value="2"/>
</dbReference>
<evidence type="ECO:0000256" key="8">
    <source>
        <dbReference type="SAM" id="SignalP"/>
    </source>
</evidence>
<dbReference type="GO" id="GO:0009279">
    <property type="term" value="C:cell outer membrane"/>
    <property type="evidence" value="ECO:0007669"/>
    <property type="project" value="UniProtKB-SubCell"/>
</dbReference>
<dbReference type="Proteomes" id="UP000078287">
    <property type="component" value="Unassembled WGS sequence"/>
</dbReference>
<protein>
    <recommendedName>
        <fullName evidence="11">Polymorphic outer membrane protein</fullName>
    </recommendedName>
</protein>
<dbReference type="NCBIfam" id="TIGR04214">
    <property type="entry name" value="CSLREA_Nterm"/>
    <property type="match status" value="1"/>
</dbReference>
<dbReference type="STRING" id="1707952.A6A03_00295"/>
<reference evidence="9 10" key="1">
    <citation type="submission" date="2016-04" db="EMBL/GenBank/DDBJ databases">
        <title>Chloroflexus islandicus sp. nov., a thermophilic filamentous anoxygenic phototrophic bacterium from geyser Strokkur (Iceland).</title>
        <authorList>
            <person name="Gaisin V.A."/>
            <person name="Kalashnikov A.M."/>
            <person name="Sukhacheva M.V."/>
            <person name="Grouzdev D.S."/>
            <person name="Ivanov T.M."/>
            <person name="Kuznetsov B."/>
            <person name="Gorlenko V.M."/>
        </authorList>
    </citation>
    <scope>NUCLEOTIDE SEQUENCE [LARGE SCALE GENOMIC DNA]</scope>
    <source>
        <strain evidence="10">isl-2</strain>
    </source>
</reference>
<comment type="caution">
    <text evidence="9">The sequence shown here is derived from an EMBL/GenBank/DDBJ whole genome shotgun (WGS) entry which is preliminary data.</text>
</comment>
<dbReference type="NCBIfam" id="NF041518">
    <property type="entry name" value="choice_anch_Q"/>
    <property type="match status" value="1"/>
</dbReference>
<dbReference type="InterPro" id="IPR026457">
    <property type="entry name" value="CSLREA_Nterm"/>
</dbReference>
<feature type="signal peptide" evidence="8">
    <location>
        <begin position="1"/>
        <end position="26"/>
    </location>
</feature>
<dbReference type="Gene3D" id="2.160.20.10">
    <property type="entry name" value="Single-stranded right-handed beta-helix, Pectin lyase-like"/>
    <property type="match status" value="1"/>
</dbReference>
<dbReference type="NCBIfam" id="TIGR01376">
    <property type="entry name" value="POMP_repeat"/>
    <property type="match status" value="1"/>
</dbReference>
<keyword evidence="4" id="KW-0964">Secreted</keyword>
<keyword evidence="5 8" id="KW-0732">Signal</keyword>
<dbReference type="PANTHER" id="PTHR11319">
    <property type="entry name" value="G PROTEIN-COUPLED RECEPTOR-RELATED"/>
    <property type="match status" value="1"/>
</dbReference>
<dbReference type="GO" id="GO:0005576">
    <property type="term" value="C:extracellular region"/>
    <property type="evidence" value="ECO:0007669"/>
    <property type="project" value="UniProtKB-SubCell"/>
</dbReference>
<dbReference type="RefSeq" id="WP_066784071.1">
    <property type="nucleotide sequence ID" value="NZ_LWQS01000038.1"/>
</dbReference>
<evidence type="ECO:0008006" key="11">
    <source>
        <dbReference type="Google" id="ProtNLM"/>
    </source>
</evidence>